<organism evidence="1 2">
    <name type="scientific">Deinococcus xianganensis</name>
    <dbReference type="NCBI Taxonomy" id="1507289"/>
    <lineage>
        <taxon>Bacteria</taxon>
        <taxon>Thermotogati</taxon>
        <taxon>Deinococcota</taxon>
        <taxon>Deinococci</taxon>
        <taxon>Deinococcales</taxon>
        <taxon>Deinococcaceae</taxon>
        <taxon>Deinococcus</taxon>
    </lineage>
</organism>
<evidence type="ECO:0000313" key="1">
    <source>
        <dbReference type="EMBL" id="MXV21183.1"/>
    </source>
</evidence>
<dbReference type="Proteomes" id="UP000430519">
    <property type="component" value="Unassembled WGS sequence"/>
</dbReference>
<name>A0A6I4YVP6_9DEIO</name>
<dbReference type="InterPro" id="IPR047729">
    <property type="entry name" value="Sce7726-like"/>
</dbReference>
<proteinExistence type="predicted"/>
<accession>A0A6I4YVP6</accession>
<comment type="caution">
    <text evidence="1">The sequence shown here is derived from an EMBL/GenBank/DDBJ whole genome shotgun (WGS) entry which is preliminary data.</text>
</comment>
<sequence>MASHPASWAIPEINILSAEGFSGRADLCVIPDGSRSIGYEIKTEKDSLSRLAHQVRMYDHCFAERVLATTPRHLGEVCQLLPETWGLIVLGPVSHEVVELKRWPQPQDKDLAAGHLILETLRVEELNALLHNLRVTRTHTMNNDQRRALLNTHYDVATLRELAFHTLAARQGGRVHATRVETS</sequence>
<gene>
    <name evidence="1" type="ORF">GLX28_16255</name>
</gene>
<dbReference type="EMBL" id="WVHK01000079">
    <property type="protein sequence ID" value="MXV21183.1"/>
    <property type="molecule type" value="Genomic_DNA"/>
</dbReference>
<reference evidence="1 2" key="1">
    <citation type="submission" date="2019-11" db="EMBL/GenBank/DDBJ databases">
        <title>Genome sequence of Deinococcus xianganensis Y35, AI-2 producing algicidal bacterium, isolated from lake water.</title>
        <authorList>
            <person name="Li Y."/>
        </authorList>
    </citation>
    <scope>NUCLEOTIDE SEQUENCE [LARGE SCALE GENOMIC DNA]</scope>
    <source>
        <strain evidence="1 2">Y35</strain>
    </source>
</reference>
<dbReference type="AlphaFoldDB" id="A0A6I4YVP6"/>
<keyword evidence="2" id="KW-1185">Reference proteome</keyword>
<evidence type="ECO:0000313" key="2">
    <source>
        <dbReference type="Proteomes" id="UP000430519"/>
    </source>
</evidence>
<protein>
    <submittedName>
        <fullName evidence="1">Sce7726 family protein</fullName>
    </submittedName>
</protein>
<dbReference type="NCBIfam" id="NF033832">
    <property type="entry name" value="sce7726_fam"/>
    <property type="match status" value="1"/>
</dbReference>